<dbReference type="Proteomes" id="UP000651668">
    <property type="component" value="Unassembled WGS sequence"/>
</dbReference>
<reference evidence="1" key="1">
    <citation type="journal article" date="2014" name="Int. J. Syst. Evol. Microbiol.">
        <title>Complete genome sequence of Corynebacterium casei LMG S-19264T (=DSM 44701T), isolated from a smear-ripened cheese.</title>
        <authorList>
            <consortium name="US DOE Joint Genome Institute (JGI-PGF)"/>
            <person name="Walter F."/>
            <person name="Albersmeier A."/>
            <person name="Kalinowski J."/>
            <person name="Ruckert C."/>
        </authorList>
    </citation>
    <scope>NUCLEOTIDE SEQUENCE</scope>
    <source>
        <strain evidence="1">CGMCC 1.15343</strain>
    </source>
</reference>
<dbReference type="InterPro" id="IPR051693">
    <property type="entry name" value="UPF0046_metallophosphoest"/>
</dbReference>
<dbReference type="PANTHER" id="PTHR12905">
    <property type="entry name" value="METALLOPHOSPHOESTERASE"/>
    <property type="match status" value="1"/>
</dbReference>
<evidence type="ECO:0000313" key="2">
    <source>
        <dbReference type="Proteomes" id="UP000651668"/>
    </source>
</evidence>
<dbReference type="RefSeq" id="WP_188625946.1">
    <property type="nucleotide sequence ID" value="NZ_BMIL01000003.1"/>
</dbReference>
<gene>
    <name evidence="1" type="ORF">GCM10011387_12020</name>
</gene>
<proteinExistence type="predicted"/>
<dbReference type="EMBL" id="BMIL01000003">
    <property type="protein sequence ID" value="GGC59985.1"/>
    <property type="molecule type" value="Genomic_DNA"/>
</dbReference>
<dbReference type="PANTHER" id="PTHR12905:SF0">
    <property type="entry name" value="CALCINEURIN-LIKE PHOSPHOESTERASE DOMAIN-CONTAINING PROTEIN"/>
    <property type="match status" value="1"/>
</dbReference>
<reference evidence="1" key="2">
    <citation type="submission" date="2020-09" db="EMBL/GenBank/DDBJ databases">
        <authorList>
            <person name="Sun Q."/>
            <person name="Zhou Y."/>
        </authorList>
    </citation>
    <scope>NUCLEOTIDE SEQUENCE</scope>
    <source>
        <strain evidence="1">CGMCC 1.15343</strain>
    </source>
</reference>
<keyword evidence="2" id="KW-1185">Reference proteome</keyword>
<organism evidence="1 2">
    <name type="scientific">Pedobacter quisquiliarum</name>
    <dbReference type="NCBI Taxonomy" id="1834438"/>
    <lineage>
        <taxon>Bacteria</taxon>
        <taxon>Pseudomonadati</taxon>
        <taxon>Bacteroidota</taxon>
        <taxon>Sphingobacteriia</taxon>
        <taxon>Sphingobacteriales</taxon>
        <taxon>Sphingobacteriaceae</taxon>
        <taxon>Pedobacter</taxon>
    </lineage>
</organism>
<protein>
    <recommendedName>
        <fullName evidence="3">Calcineurin-like phosphoesterase</fullName>
    </recommendedName>
</protein>
<dbReference type="InterPro" id="IPR029052">
    <property type="entry name" value="Metallo-depent_PP-like"/>
</dbReference>
<sequence>MYACRTAWKASVFDWALNCERGKVINKHWKLIPANTDVLVTHGPPMGILDQVGLNDNAGCADLLRHVKRIKPKFHIFGHIHGSYEHYSTPVTQFINASIVDDNYDVRNFPLEFRL</sequence>
<evidence type="ECO:0000313" key="1">
    <source>
        <dbReference type="EMBL" id="GGC59985.1"/>
    </source>
</evidence>
<dbReference type="Gene3D" id="3.60.21.10">
    <property type="match status" value="1"/>
</dbReference>
<evidence type="ECO:0008006" key="3">
    <source>
        <dbReference type="Google" id="ProtNLM"/>
    </source>
</evidence>
<accession>A0A916U5B7</accession>
<comment type="caution">
    <text evidence="1">The sequence shown here is derived from an EMBL/GenBank/DDBJ whole genome shotgun (WGS) entry which is preliminary data.</text>
</comment>
<dbReference type="AlphaFoldDB" id="A0A916U5B7"/>
<name>A0A916U5B7_9SPHI</name>
<dbReference type="SUPFAM" id="SSF56300">
    <property type="entry name" value="Metallo-dependent phosphatases"/>
    <property type="match status" value="1"/>
</dbReference>